<proteinExistence type="predicted"/>
<evidence type="ECO:0000313" key="3">
    <source>
        <dbReference type="EMBL" id="CAF3907356.1"/>
    </source>
</evidence>
<accession>A0A819CRN2</accession>
<evidence type="ECO:0000313" key="6">
    <source>
        <dbReference type="Proteomes" id="UP000663866"/>
    </source>
</evidence>
<dbReference type="Proteomes" id="UP000663842">
    <property type="component" value="Unassembled WGS sequence"/>
</dbReference>
<dbReference type="EMBL" id="CAJOBG010000519">
    <property type="protein sequence ID" value="CAF3824548.1"/>
    <property type="molecule type" value="Genomic_DNA"/>
</dbReference>
<dbReference type="AlphaFoldDB" id="A0A819CRN2"/>
<protein>
    <submittedName>
        <fullName evidence="1">Uncharacterized protein</fullName>
    </submittedName>
</protein>
<dbReference type="EMBL" id="CAJOBI010001953">
    <property type="protein sequence ID" value="CAF3907356.1"/>
    <property type="molecule type" value="Genomic_DNA"/>
</dbReference>
<dbReference type="EMBL" id="CAJOBH010001425">
    <property type="protein sequence ID" value="CAF3854100.1"/>
    <property type="molecule type" value="Genomic_DNA"/>
</dbReference>
<evidence type="ECO:0000313" key="1">
    <source>
        <dbReference type="EMBL" id="CAF3824548.1"/>
    </source>
</evidence>
<evidence type="ECO:0000313" key="4">
    <source>
        <dbReference type="EMBL" id="CAF3966572.1"/>
    </source>
</evidence>
<dbReference type="EMBL" id="CAJOBJ010003468">
    <property type="protein sequence ID" value="CAF3966572.1"/>
    <property type="molecule type" value="Genomic_DNA"/>
</dbReference>
<dbReference type="Proteomes" id="UP000681720">
    <property type="component" value="Unassembled WGS sequence"/>
</dbReference>
<keyword evidence="6" id="KW-1185">Reference proteome</keyword>
<evidence type="ECO:0000313" key="2">
    <source>
        <dbReference type="EMBL" id="CAF3854100.1"/>
    </source>
</evidence>
<organism evidence="1 6">
    <name type="scientific">Rotaria magnacalcarata</name>
    <dbReference type="NCBI Taxonomy" id="392030"/>
    <lineage>
        <taxon>Eukaryota</taxon>
        <taxon>Metazoa</taxon>
        <taxon>Spiralia</taxon>
        <taxon>Gnathifera</taxon>
        <taxon>Rotifera</taxon>
        <taxon>Eurotatoria</taxon>
        <taxon>Bdelloidea</taxon>
        <taxon>Philodinida</taxon>
        <taxon>Philodinidae</taxon>
        <taxon>Rotaria</taxon>
    </lineage>
</organism>
<evidence type="ECO:0000313" key="5">
    <source>
        <dbReference type="EMBL" id="CAF4145332.1"/>
    </source>
</evidence>
<dbReference type="Proteomes" id="UP000676336">
    <property type="component" value="Unassembled WGS sequence"/>
</dbReference>
<sequence length="391" mass="45590">METSSQTVEVPTYVSDDEINTSETIGKSNKNNMRRRRNWMEEKVFNNAEEAEMAVAKENQWSYHYTNVKARGKQFDASIYLLFDSTSDKVILFRTTSDHVHHSMPEKPSRISNEVKQAIQELFELKLKPKAIMEVLHEREIKPPSISQLSNFLRNLKNKTLGSTSISLGEIEQWCIESIRSSPESIDSPFVASYEVIYEDDIENEDDDDVNVNKCRFFITTKRLLQIAARSKKTHADATYKLVWQGFPILIAGTTDLDRHFHSFVMTTRGEEDRINGGQIRTRRFGDDIELLQLAQTEQMFFKASNLFIKKWMKKQPIFINYFQDEWLTTLHGWYEGVGHFTPSTNNALESTNNVMKKERTLRERLPLSRFKVLACEIVEKWSKSYERGLK</sequence>
<dbReference type="Proteomes" id="UP000663866">
    <property type="component" value="Unassembled WGS sequence"/>
</dbReference>
<name>A0A819CRN2_9BILA</name>
<reference evidence="1" key="1">
    <citation type="submission" date="2021-02" db="EMBL/GenBank/DDBJ databases">
        <authorList>
            <person name="Nowell W R."/>
        </authorList>
    </citation>
    <scope>NUCLEOTIDE SEQUENCE</scope>
</reference>
<dbReference type="Proteomes" id="UP000681967">
    <property type="component" value="Unassembled WGS sequence"/>
</dbReference>
<dbReference type="EMBL" id="CAJOBF010004597">
    <property type="protein sequence ID" value="CAF4145332.1"/>
    <property type="molecule type" value="Genomic_DNA"/>
</dbReference>
<gene>
    <name evidence="2" type="ORF">BYL167_LOCUS6020</name>
    <name evidence="4" type="ORF">GIL414_LOCUS9921</name>
    <name evidence="1" type="ORF">OVN521_LOCUS5262</name>
    <name evidence="3" type="ORF">SMN809_LOCUS6963</name>
    <name evidence="5" type="ORF">UXM345_LOCUS24806</name>
</gene>
<comment type="caution">
    <text evidence="1">The sequence shown here is derived from an EMBL/GenBank/DDBJ whole genome shotgun (WGS) entry which is preliminary data.</text>
</comment>